<proteinExistence type="predicted"/>
<name>A0A2H4SPR7_CORMI</name>
<protein>
    <submittedName>
        <fullName evidence="1">Ankyrin repeat-containing domain</fullName>
    </submittedName>
</protein>
<dbReference type="AlphaFoldDB" id="A0A2H4SPR7"/>
<dbReference type="EMBL" id="CP023325">
    <property type="protein sequence ID" value="ATY65098.1"/>
    <property type="molecule type" value="Genomic_DNA"/>
</dbReference>
<evidence type="ECO:0000313" key="1">
    <source>
        <dbReference type="EMBL" id="ATY65098.1"/>
    </source>
</evidence>
<organism evidence="1 2">
    <name type="scientific">Cordyceps militaris</name>
    <name type="common">Caterpillar fungus</name>
    <name type="synonym">Clavaria militaris</name>
    <dbReference type="NCBI Taxonomy" id="73501"/>
    <lineage>
        <taxon>Eukaryota</taxon>
        <taxon>Fungi</taxon>
        <taxon>Dikarya</taxon>
        <taxon>Ascomycota</taxon>
        <taxon>Pezizomycotina</taxon>
        <taxon>Sordariomycetes</taxon>
        <taxon>Hypocreomycetidae</taxon>
        <taxon>Hypocreales</taxon>
        <taxon>Cordycipitaceae</taxon>
        <taxon>Cordyceps</taxon>
    </lineage>
</organism>
<accession>A0A2H4SPR7</accession>
<dbReference type="VEuPathDB" id="FungiDB:A9K55_003998"/>
<evidence type="ECO:0000313" key="2">
    <source>
        <dbReference type="Proteomes" id="UP000323067"/>
    </source>
</evidence>
<reference evidence="1 2" key="1">
    <citation type="journal article" date="2017" name="BMC Genomics">
        <title>Chromosome level assembly and secondary metabolite potential of the parasitic fungus Cordyceps militaris.</title>
        <authorList>
            <person name="Kramer G.J."/>
            <person name="Nodwell J.R."/>
        </authorList>
    </citation>
    <scope>NUCLEOTIDE SEQUENCE [LARGE SCALE GENOMIC DNA]</scope>
    <source>
        <strain evidence="1 2">ATCC 34164</strain>
    </source>
</reference>
<sequence>MRAHSNCDACQGAKKKVSMSKWNHQTPLLLVFPSIFVIITGNLVETSLRDLEIVAPASGNSSQIPKNDLQVLPGEYTGELTKRFLAALEGDDPMLDISRLAGWLTQIPERLGANELLEKAASAFLDAFDLEEYWGDTFAQSVRQDSIRIVCVESIINPSLVLDSRCLQSIKYEAGPYPSLDEEDGQSIESLDLPFLLRLSHLLRAPDEHREEIRNSYARLKVEWPFTRRRYRYISGICKITGINSSCLVQAEAQLGTAHTLERDALDMGSEALETSRKLLIDLPKGVWLAPVALFASWIATDDLDITCSFFSIIKESNQYWAEPAYIEPAKALKKQLCSFELAR</sequence>
<dbReference type="VEuPathDB" id="FungiDB:CCM_04815"/>
<gene>
    <name evidence="1" type="ORF">A9K55_003998</name>
</gene>
<dbReference type="OrthoDB" id="4870757at2759"/>
<dbReference type="Proteomes" id="UP000323067">
    <property type="component" value="Chromosome v"/>
</dbReference>